<accession>A0A418Y8W9</accession>
<reference evidence="1 2" key="1">
    <citation type="submission" date="2018-09" db="EMBL/GenBank/DDBJ databases">
        <authorList>
            <person name="Wang F."/>
        </authorList>
    </citation>
    <scope>NUCLEOTIDE SEQUENCE [LARGE SCALE GENOMIC DNA]</scope>
    <source>
        <strain evidence="1 2">PLHSC7-2</strain>
    </source>
</reference>
<evidence type="ECO:0000313" key="2">
    <source>
        <dbReference type="Proteomes" id="UP000283255"/>
    </source>
</evidence>
<name>A0A418Y8W9_9GAMM</name>
<comment type="caution">
    <text evidence="1">The sequence shown here is derived from an EMBL/GenBank/DDBJ whole genome shotgun (WGS) entry which is preliminary data.</text>
</comment>
<reference evidence="1 2" key="2">
    <citation type="submission" date="2019-01" db="EMBL/GenBank/DDBJ databases">
        <title>Motilimonas pumilus sp. nov., isolated from the gut of sea cucumber (Apostichopus japonicus).</title>
        <authorList>
            <person name="Wang F.-Q."/>
            <person name="Ren L.-H."/>
            <person name="Lin Y.-W."/>
            <person name="Sun G.-H."/>
            <person name="Du Z.-J."/>
            <person name="Zhao J.-X."/>
            <person name="Liu X.-J."/>
            <person name="Liu L.-J."/>
        </authorList>
    </citation>
    <scope>NUCLEOTIDE SEQUENCE [LARGE SCALE GENOMIC DNA]</scope>
    <source>
        <strain evidence="1 2">PLHSC7-2</strain>
    </source>
</reference>
<protein>
    <submittedName>
        <fullName evidence="1">Uncharacterized protein</fullName>
    </submittedName>
</protein>
<gene>
    <name evidence="1" type="ORF">D1Z90_21020</name>
</gene>
<proteinExistence type="predicted"/>
<dbReference type="EMBL" id="QZCH01000159">
    <property type="protein sequence ID" value="RJG34974.1"/>
    <property type="molecule type" value="Genomic_DNA"/>
</dbReference>
<organism evidence="1 2">
    <name type="scientific">Motilimonas pumila</name>
    <dbReference type="NCBI Taxonomy" id="2303987"/>
    <lineage>
        <taxon>Bacteria</taxon>
        <taxon>Pseudomonadati</taxon>
        <taxon>Pseudomonadota</taxon>
        <taxon>Gammaproteobacteria</taxon>
        <taxon>Alteromonadales</taxon>
        <taxon>Alteromonadales genera incertae sedis</taxon>
        <taxon>Motilimonas</taxon>
    </lineage>
</organism>
<dbReference type="AlphaFoldDB" id="A0A418Y8W9"/>
<dbReference type="Proteomes" id="UP000283255">
    <property type="component" value="Unassembled WGS sequence"/>
</dbReference>
<keyword evidence="2" id="KW-1185">Reference proteome</keyword>
<evidence type="ECO:0000313" key="1">
    <source>
        <dbReference type="EMBL" id="RJG34974.1"/>
    </source>
</evidence>
<sequence length="65" mass="7381">MVTHTDDSIYLQLASFIGTKTETKQMKGEEEMSFVLTHERRGGARRTHGEVVEHQTLAATKQLHI</sequence>